<protein>
    <submittedName>
        <fullName evidence="1">Uncharacterized protein</fullName>
    </submittedName>
</protein>
<sequence>MDPLIANWAVVRKPVLCLSLKPCSIYHLRKRFQIIYRLPVNLSFSDINLCWVYGSVSYPMISCKDTNRTYCVAKARGNSSVYHLKAKEMMLEVFQAKLNVFSDCV</sequence>
<comment type="caution">
    <text evidence="1">The sequence shown here is derived from an EMBL/GenBank/DDBJ whole genome shotgun (WGS) entry which is preliminary data.</text>
</comment>
<accession>A0A8T2JW67</accession>
<evidence type="ECO:0000313" key="1">
    <source>
        <dbReference type="EMBL" id="KAG8448592.1"/>
    </source>
</evidence>
<name>A0A8T2JW67_9PIPI</name>
<proteinExistence type="predicted"/>
<evidence type="ECO:0000313" key="2">
    <source>
        <dbReference type="Proteomes" id="UP000812440"/>
    </source>
</evidence>
<keyword evidence="2" id="KW-1185">Reference proteome</keyword>
<dbReference type="AlphaFoldDB" id="A0A8T2JW67"/>
<dbReference type="EMBL" id="JAACNH010000003">
    <property type="protein sequence ID" value="KAG8448592.1"/>
    <property type="molecule type" value="Genomic_DNA"/>
</dbReference>
<dbReference type="Proteomes" id="UP000812440">
    <property type="component" value="Chromosome 8_10"/>
</dbReference>
<gene>
    <name evidence="1" type="ORF">GDO86_015619</name>
</gene>
<organism evidence="1 2">
    <name type="scientific">Hymenochirus boettgeri</name>
    <name type="common">Congo dwarf clawed frog</name>
    <dbReference type="NCBI Taxonomy" id="247094"/>
    <lineage>
        <taxon>Eukaryota</taxon>
        <taxon>Metazoa</taxon>
        <taxon>Chordata</taxon>
        <taxon>Craniata</taxon>
        <taxon>Vertebrata</taxon>
        <taxon>Euteleostomi</taxon>
        <taxon>Amphibia</taxon>
        <taxon>Batrachia</taxon>
        <taxon>Anura</taxon>
        <taxon>Pipoidea</taxon>
        <taxon>Pipidae</taxon>
        <taxon>Pipinae</taxon>
        <taxon>Hymenochirus</taxon>
    </lineage>
</organism>
<reference evidence="1" key="1">
    <citation type="thesis" date="2020" institute="ProQuest LLC" country="789 East Eisenhower Parkway, Ann Arbor, MI, USA">
        <title>Comparative Genomics and Chromosome Evolution.</title>
        <authorList>
            <person name="Mudd A.B."/>
        </authorList>
    </citation>
    <scope>NUCLEOTIDE SEQUENCE</scope>
    <source>
        <strain evidence="1">Female2</strain>
        <tissue evidence="1">Blood</tissue>
    </source>
</reference>